<protein>
    <recommendedName>
        <fullName evidence="2">tyrosinase</fullName>
        <ecNumber evidence="2">1.14.18.1</ecNumber>
    </recommendedName>
</protein>
<dbReference type="GO" id="GO:0046872">
    <property type="term" value="F:metal ion binding"/>
    <property type="evidence" value="ECO:0007669"/>
    <property type="project" value="UniProtKB-KW"/>
</dbReference>
<dbReference type="AlphaFoldDB" id="A0AAE0K6K0"/>
<dbReference type="PANTHER" id="PTHR11474">
    <property type="entry name" value="TYROSINASE FAMILY MEMBER"/>
    <property type="match status" value="1"/>
</dbReference>
<dbReference type="InterPro" id="IPR008922">
    <property type="entry name" value="Di-copper_centre_dom_sf"/>
</dbReference>
<dbReference type="InterPro" id="IPR050316">
    <property type="entry name" value="Tyrosinase/Hemocyanin"/>
</dbReference>
<dbReference type="SUPFAM" id="SSF48056">
    <property type="entry name" value="Di-copper centre-containing domain"/>
    <property type="match status" value="1"/>
</dbReference>
<dbReference type="PRINTS" id="PR00092">
    <property type="entry name" value="TYROSINASE"/>
</dbReference>
<evidence type="ECO:0000259" key="8">
    <source>
        <dbReference type="PROSITE" id="PS00497"/>
    </source>
</evidence>
<keyword evidence="3" id="KW-0479">Metal-binding</keyword>
<evidence type="ECO:0000259" key="9">
    <source>
        <dbReference type="PROSITE" id="PS00498"/>
    </source>
</evidence>
<accession>A0AAE0K6K0</accession>
<keyword evidence="5" id="KW-0470">Melanin biosynthesis</keyword>
<evidence type="ECO:0000313" key="11">
    <source>
        <dbReference type="Proteomes" id="UP001285441"/>
    </source>
</evidence>
<dbReference type="PROSITE" id="PS00497">
    <property type="entry name" value="TYROSINASE_1"/>
    <property type="match status" value="1"/>
</dbReference>
<evidence type="ECO:0000256" key="3">
    <source>
        <dbReference type="ARBA" id="ARBA00022723"/>
    </source>
</evidence>
<comment type="caution">
    <text evidence="10">The sequence shown here is derived from an EMBL/GenBank/DDBJ whole genome shotgun (WGS) entry which is preliminary data.</text>
</comment>
<dbReference type="EMBL" id="JAULSW010000009">
    <property type="protein sequence ID" value="KAK3370396.1"/>
    <property type="molecule type" value="Genomic_DNA"/>
</dbReference>
<evidence type="ECO:0000313" key="10">
    <source>
        <dbReference type="EMBL" id="KAK3370396.1"/>
    </source>
</evidence>
<comment type="catalytic activity">
    <reaction evidence="6">
        <text>2 L-dopa + O2 = 2 L-dopaquinone + 2 H2O</text>
        <dbReference type="Rhea" id="RHEA:34287"/>
        <dbReference type="ChEBI" id="CHEBI:15377"/>
        <dbReference type="ChEBI" id="CHEBI:15379"/>
        <dbReference type="ChEBI" id="CHEBI:57504"/>
        <dbReference type="ChEBI" id="CHEBI:57924"/>
        <dbReference type="EC" id="1.14.18.1"/>
    </reaction>
</comment>
<evidence type="ECO:0000256" key="5">
    <source>
        <dbReference type="ARBA" id="ARBA00023101"/>
    </source>
</evidence>
<reference evidence="10" key="2">
    <citation type="submission" date="2023-06" db="EMBL/GenBank/DDBJ databases">
        <authorList>
            <consortium name="Lawrence Berkeley National Laboratory"/>
            <person name="Haridas S."/>
            <person name="Hensen N."/>
            <person name="Bonometti L."/>
            <person name="Westerberg I."/>
            <person name="Brannstrom I.O."/>
            <person name="Guillou S."/>
            <person name="Cros-Aarteil S."/>
            <person name="Calhoun S."/>
            <person name="Kuo A."/>
            <person name="Mondo S."/>
            <person name="Pangilinan J."/>
            <person name="Riley R."/>
            <person name="LaButti K."/>
            <person name="Andreopoulos B."/>
            <person name="Lipzen A."/>
            <person name="Chen C."/>
            <person name="Yanf M."/>
            <person name="Daum C."/>
            <person name="Ng V."/>
            <person name="Clum A."/>
            <person name="Steindorff A."/>
            <person name="Ohm R."/>
            <person name="Martin F."/>
            <person name="Silar P."/>
            <person name="Natvig D."/>
            <person name="Lalanne C."/>
            <person name="Gautier V."/>
            <person name="Ament-velasquez S.L."/>
            <person name="Kruys A."/>
            <person name="Hutchinson M.I."/>
            <person name="Powell A.J."/>
            <person name="Barry K."/>
            <person name="Miller A.N."/>
            <person name="Grigoriev I.V."/>
            <person name="Debuchy R."/>
            <person name="Gladieux P."/>
            <person name="Thoren M.H."/>
            <person name="Johannesson H."/>
        </authorList>
    </citation>
    <scope>NUCLEOTIDE SEQUENCE</scope>
    <source>
        <strain evidence="10">CBS 232.78</strain>
    </source>
</reference>
<name>A0AAE0K6K0_9PEZI</name>
<dbReference type="InterPro" id="IPR002227">
    <property type="entry name" value="Tyrosinase_Cu-bd"/>
</dbReference>
<keyword evidence="11" id="KW-1185">Reference proteome</keyword>
<dbReference type="Proteomes" id="UP001285441">
    <property type="component" value="Unassembled WGS sequence"/>
</dbReference>
<comment type="catalytic activity">
    <reaction evidence="7">
        <text>L-tyrosine + O2 = L-dopaquinone + H2O</text>
        <dbReference type="Rhea" id="RHEA:18117"/>
        <dbReference type="ChEBI" id="CHEBI:15377"/>
        <dbReference type="ChEBI" id="CHEBI:15379"/>
        <dbReference type="ChEBI" id="CHEBI:57924"/>
        <dbReference type="ChEBI" id="CHEBI:58315"/>
        <dbReference type="EC" id="1.14.18.1"/>
    </reaction>
</comment>
<comment type="similarity">
    <text evidence="1">Belongs to the tyrosinase family.</text>
</comment>
<sequence>MSSDPSKRVRHSIQYLESLKTTGENPQVLDNVIKAFAGIQALPPTDPNSYQTIAGYHGQPGKDAVGYCHHGDILFPAWHRAYLWHLEEALRTIPGCEDVTIPFWDELMDENEPIPEIFTSPTYTCHGELESQPNPLYSYTLQQGIGTEDYERSLKAEGYKTVRYPQSGLVGNEEMREHSKAFNAIYGDRDQNLIYLKNNLKQWINGTIQLTSVPGIPLDKPDKDGKTVKETRLADTKFSVKSRFEAALTAPNYTTFSNNTSMGQWIEDHKLKAADYISLESPHNAIHLAVGGFYEKGDYSADVIVGANGDMGESDTAAFDPIFFFHHCFIDCAFWMWQQKWKKQKAPLEILGPDPETGKPFPGTEIVGLPPAGYKRGDPLTNKSQLFPFAKPDGSIFTLNDVTDIRGGHLGYTYGTGSLNKFGPADLPAGMSGMMAAPEMLRPLLGGKKISGISRADYEGSFVVRISAKDAQGNMVEIAREPVLSRWNLESCDNCQDRLEVASYVRFSEAKLKALEGDTVDEVKLVVEVQTRKGVLEDRKDAETGLILIEPTIETL</sequence>
<dbReference type="EC" id="1.14.18.1" evidence="2"/>
<dbReference type="PROSITE" id="PS00498">
    <property type="entry name" value="TYROSINASE_2"/>
    <property type="match status" value="1"/>
</dbReference>
<reference evidence="10" key="1">
    <citation type="journal article" date="2023" name="Mol. Phylogenet. Evol.">
        <title>Genome-scale phylogeny and comparative genomics of the fungal order Sordariales.</title>
        <authorList>
            <person name="Hensen N."/>
            <person name="Bonometti L."/>
            <person name="Westerberg I."/>
            <person name="Brannstrom I.O."/>
            <person name="Guillou S."/>
            <person name="Cros-Aarteil S."/>
            <person name="Calhoun S."/>
            <person name="Haridas S."/>
            <person name="Kuo A."/>
            <person name="Mondo S."/>
            <person name="Pangilinan J."/>
            <person name="Riley R."/>
            <person name="LaButti K."/>
            <person name="Andreopoulos B."/>
            <person name="Lipzen A."/>
            <person name="Chen C."/>
            <person name="Yan M."/>
            <person name="Daum C."/>
            <person name="Ng V."/>
            <person name="Clum A."/>
            <person name="Steindorff A."/>
            <person name="Ohm R.A."/>
            <person name="Martin F."/>
            <person name="Silar P."/>
            <person name="Natvig D.O."/>
            <person name="Lalanne C."/>
            <person name="Gautier V."/>
            <person name="Ament-Velasquez S.L."/>
            <person name="Kruys A."/>
            <person name="Hutchinson M.I."/>
            <person name="Powell A.J."/>
            <person name="Barry K."/>
            <person name="Miller A.N."/>
            <person name="Grigoriev I.V."/>
            <person name="Debuchy R."/>
            <person name="Gladieux P."/>
            <person name="Hiltunen Thoren M."/>
            <person name="Johannesson H."/>
        </authorList>
    </citation>
    <scope>NUCLEOTIDE SEQUENCE</scope>
    <source>
        <strain evidence="10">CBS 232.78</strain>
    </source>
</reference>
<evidence type="ECO:0000256" key="2">
    <source>
        <dbReference type="ARBA" id="ARBA00011906"/>
    </source>
</evidence>
<feature type="domain" description="Tyrosinase copper-binding" evidence="8">
    <location>
        <begin position="69"/>
        <end position="87"/>
    </location>
</feature>
<dbReference type="GO" id="GO:0004503">
    <property type="term" value="F:tyrosinase activity"/>
    <property type="evidence" value="ECO:0007669"/>
    <property type="project" value="UniProtKB-EC"/>
</dbReference>
<evidence type="ECO:0000256" key="1">
    <source>
        <dbReference type="ARBA" id="ARBA00009928"/>
    </source>
</evidence>
<dbReference type="Pfam" id="PF00264">
    <property type="entry name" value="Tyrosinase"/>
    <property type="match status" value="1"/>
</dbReference>
<proteinExistence type="inferred from homology"/>
<keyword evidence="4" id="KW-0186">Copper</keyword>
<evidence type="ECO:0000256" key="6">
    <source>
        <dbReference type="ARBA" id="ARBA00048233"/>
    </source>
</evidence>
<evidence type="ECO:0000256" key="7">
    <source>
        <dbReference type="ARBA" id="ARBA00048881"/>
    </source>
</evidence>
<dbReference type="GO" id="GO:0042438">
    <property type="term" value="P:melanin biosynthetic process"/>
    <property type="evidence" value="ECO:0007669"/>
    <property type="project" value="UniProtKB-KW"/>
</dbReference>
<evidence type="ECO:0000256" key="4">
    <source>
        <dbReference type="ARBA" id="ARBA00023008"/>
    </source>
</evidence>
<dbReference type="PANTHER" id="PTHR11474:SF76">
    <property type="entry name" value="SHKT DOMAIN-CONTAINING PROTEIN"/>
    <property type="match status" value="1"/>
</dbReference>
<feature type="domain" description="Tyrosinase copper-binding" evidence="9">
    <location>
        <begin position="320"/>
        <end position="331"/>
    </location>
</feature>
<dbReference type="Gene3D" id="1.10.1280.10">
    <property type="entry name" value="Di-copper center containing domain from catechol oxidase"/>
    <property type="match status" value="1"/>
</dbReference>
<organism evidence="10 11">
    <name type="scientific">Podospora didyma</name>
    <dbReference type="NCBI Taxonomy" id="330526"/>
    <lineage>
        <taxon>Eukaryota</taxon>
        <taxon>Fungi</taxon>
        <taxon>Dikarya</taxon>
        <taxon>Ascomycota</taxon>
        <taxon>Pezizomycotina</taxon>
        <taxon>Sordariomycetes</taxon>
        <taxon>Sordariomycetidae</taxon>
        <taxon>Sordariales</taxon>
        <taxon>Podosporaceae</taxon>
        <taxon>Podospora</taxon>
    </lineage>
</organism>
<gene>
    <name evidence="10" type="ORF">B0H63DRAFT_514527</name>
</gene>